<dbReference type="SUPFAM" id="SSF52058">
    <property type="entry name" value="L domain-like"/>
    <property type="match status" value="1"/>
</dbReference>
<dbReference type="AlphaFoldDB" id="A0ABD1SK02"/>
<dbReference type="InterPro" id="IPR032675">
    <property type="entry name" value="LRR_dom_sf"/>
</dbReference>
<evidence type="ECO:0000256" key="8">
    <source>
        <dbReference type="ARBA" id="ARBA00023136"/>
    </source>
</evidence>
<comment type="caution">
    <text evidence="11">The sequence shown here is derived from an EMBL/GenBank/DDBJ whole genome shotgun (WGS) entry which is preliminary data.</text>
</comment>
<evidence type="ECO:0000256" key="6">
    <source>
        <dbReference type="ARBA" id="ARBA00022737"/>
    </source>
</evidence>
<dbReference type="InterPro" id="IPR001611">
    <property type="entry name" value="Leu-rich_rpt"/>
</dbReference>
<protein>
    <submittedName>
        <fullName evidence="11">Leucine-rich repeat protein kinase family protein</fullName>
    </submittedName>
</protein>
<evidence type="ECO:0000256" key="3">
    <source>
        <dbReference type="ARBA" id="ARBA00022614"/>
    </source>
</evidence>
<keyword evidence="6" id="KW-0677">Repeat</keyword>
<dbReference type="PANTHER" id="PTHR27000">
    <property type="entry name" value="LEUCINE-RICH REPEAT RECEPTOR-LIKE PROTEIN KINASE FAMILY PROTEIN-RELATED"/>
    <property type="match status" value="1"/>
</dbReference>
<dbReference type="Pfam" id="PF00560">
    <property type="entry name" value="LRR_1"/>
    <property type="match status" value="2"/>
</dbReference>
<evidence type="ECO:0000256" key="5">
    <source>
        <dbReference type="ARBA" id="ARBA00022729"/>
    </source>
</evidence>
<keyword evidence="2" id="KW-1003">Cell membrane</keyword>
<keyword evidence="11" id="KW-0808">Transferase</keyword>
<dbReference type="GO" id="GO:0004674">
    <property type="term" value="F:protein serine/threonine kinase activity"/>
    <property type="evidence" value="ECO:0007669"/>
    <property type="project" value="UniProtKB-KW"/>
</dbReference>
<keyword evidence="12" id="KW-1185">Reference proteome</keyword>
<keyword evidence="5" id="KW-0732">Signal</keyword>
<evidence type="ECO:0000256" key="9">
    <source>
        <dbReference type="ARBA" id="ARBA00023170"/>
    </source>
</evidence>
<evidence type="ECO:0000256" key="10">
    <source>
        <dbReference type="ARBA" id="ARBA00023180"/>
    </source>
</evidence>
<dbReference type="PANTHER" id="PTHR27000:SF803">
    <property type="entry name" value="RECEPTOR-LIKE PROTEIN 45"/>
    <property type="match status" value="1"/>
</dbReference>
<dbReference type="FunFam" id="3.80.10.10:FF:000356">
    <property type="entry name" value="LRR receptor-like serine/threonine-protein kinase"/>
    <property type="match status" value="1"/>
</dbReference>
<evidence type="ECO:0000256" key="2">
    <source>
        <dbReference type="ARBA" id="ARBA00022475"/>
    </source>
</evidence>
<dbReference type="Proteomes" id="UP001604277">
    <property type="component" value="Unassembled WGS sequence"/>
</dbReference>
<proteinExistence type="predicted"/>
<keyword evidence="9" id="KW-0675">Receptor</keyword>
<dbReference type="Gene3D" id="3.80.10.10">
    <property type="entry name" value="Ribonuclease Inhibitor"/>
    <property type="match status" value="1"/>
</dbReference>
<keyword evidence="11" id="KW-0418">Kinase</keyword>
<keyword evidence="4" id="KW-0812">Transmembrane</keyword>
<accession>A0ABD1SK02</accession>
<reference evidence="12" key="1">
    <citation type="submission" date="2024-07" db="EMBL/GenBank/DDBJ databases">
        <title>Two chromosome-level genome assemblies of Korean endemic species Abeliophyllum distichum and Forsythia ovata (Oleaceae).</title>
        <authorList>
            <person name="Jang H."/>
        </authorList>
    </citation>
    <scope>NUCLEOTIDE SEQUENCE [LARGE SCALE GENOMIC DNA]</scope>
</reference>
<name>A0ABD1SK02_9LAMI</name>
<gene>
    <name evidence="11" type="ORF">Fot_34654</name>
</gene>
<evidence type="ECO:0000256" key="7">
    <source>
        <dbReference type="ARBA" id="ARBA00022989"/>
    </source>
</evidence>
<evidence type="ECO:0000313" key="12">
    <source>
        <dbReference type="Proteomes" id="UP001604277"/>
    </source>
</evidence>
<sequence>MRSLEFLDLSANNFSSQIPNSIGSLQSLKESNLSKNQFMESLPDSFMNCINLKVFDVGHNLFTGNLPSWVFKLALESVSASENRFNGNLDYPNTLLLAASIKAFKS</sequence>
<evidence type="ECO:0000256" key="1">
    <source>
        <dbReference type="ARBA" id="ARBA00004251"/>
    </source>
</evidence>
<keyword evidence="8" id="KW-0472">Membrane</keyword>
<keyword evidence="7" id="KW-1133">Transmembrane helix</keyword>
<comment type="subcellular location">
    <subcellularLocation>
        <location evidence="1">Cell membrane</location>
        <topology evidence="1">Single-pass type I membrane protein</topology>
    </subcellularLocation>
</comment>
<evidence type="ECO:0000313" key="11">
    <source>
        <dbReference type="EMBL" id="KAL2500806.1"/>
    </source>
</evidence>
<dbReference type="EMBL" id="JBFOLJ010000010">
    <property type="protein sequence ID" value="KAL2500806.1"/>
    <property type="molecule type" value="Genomic_DNA"/>
</dbReference>
<evidence type="ECO:0000256" key="4">
    <source>
        <dbReference type="ARBA" id="ARBA00022692"/>
    </source>
</evidence>
<dbReference type="GO" id="GO:0005886">
    <property type="term" value="C:plasma membrane"/>
    <property type="evidence" value="ECO:0007669"/>
    <property type="project" value="UniProtKB-SubCell"/>
</dbReference>
<keyword evidence="10" id="KW-0325">Glycoprotein</keyword>
<organism evidence="11 12">
    <name type="scientific">Forsythia ovata</name>
    <dbReference type="NCBI Taxonomy" id="205694"/>
    <lineage>
        <taxon>Eukaryota</taxon>
        <taxon>Viridiplantae</taxon>
        <taxon>Streptophyta</taxon>
        <taxon>Embryophyta</taxon>
        <taxon>Tracheophyta</taxon>
        <taxon>Spermatophyta</taxon>
        <taxon>Magnoliopsida</taxon>
        <taxon>eudicotyledons</taxon>
        <taxon>Gunneridae</taxon>
        <taxon>Pentapetalae</taxon>
        <taxon>asterids</taxon>
        <taxon>lamiids</taxon>
        <taxon>Lamiales</taxon>
        <taxon>Oleaceae</taxon>
        <taxon>Forsythieae</taxon>
        <taxon>Forsythia</taxon>
    </lineage>
</organism>
<keyword evidence="3" id="KW-0433">Leucine-rich repeat</keyword>